<reference evidence="1 2" key="1">
    <citation type="journal article" date="2020" name="Mol. Biol. Evol.">
        <title>Distinct Expression and Methylation Patterns for Genes with Different Fates following a Single Whole-Genome Duplication in Flowering Plants.</title>
        <authorList>
            <person name="Shi T."/>
            <person name="Rahmani R.S."/>
            <person name="Gugger P.F."/>
            <person name="Wang M."/>
            <person name="Li H."/>
            <person name="Zhang Y."/>
            <person name="Li Z."/>
            <person name="Wang Q."/>
            <person name="Van de Peer Y."/>
            <person name="Marchal K."/>
            <person name="Chen J."/>
        </authorList>
    </citation>
    <scope>NUCLEOTIDE SEQUENCE [LARGE SCALE GENOMIC DNA]</scope>
    <source>
        <tissue evidence="1">Leaf</tissue>
    </source>
</reference>
<organism evidence="1 2">
    <name type="scientific">Nelumbo nucifera</name>
    <name type="common">Sacred lotus</name>
    <dbReference type="NCBI Taxonomy" id="4432"/>
    <lineage>
        <taxon>Eukaryota</taxon>
        <taxon>Viridiplantae</taxon>
        <taxon>Streptophyta</taxon>
        <taxon>Embryophyta</taxon>
        <taxon>Tracheophyta</taxon>
        <taxon>Spermatophyta</taxon>
        <taxon>Magnoliopsida</taxon>
        <taxon>Proteales</taxon>
        <taxon>Nelumbonaceae</taxon>
        <taxon>Nelumbo</taxon>
    </lineage>
</organism>
<dbReference type="EMBL" id="DUZY01000002">
    <property type="protein sequence ID" value="DAD28793.1"/>
    <property type="molecule type" value="Genomic_DNA"/>
</dbReference>
<protein>
    <submittedName>
        <fullName evidence="1">Uncharacterized protein</fullName>
    </submittedName>
</protein>
<accession>A0A822Y9L8</accession>
<name>A0A822Y9L8_NELNU</name>
<comment type="caution">
    <text evidence="1">The sequence shown here is derived from an EMBL/GenBank/DDBJ whole genome shotgun (WGS) entry which is preliminary data.</text>
</comment>
<dbReference type="Proteomes" id="UP000607653">
    <property type="component" value="Unassembled WGS sequence"/>
</dbReference>
<gene>
    <name evidence="1" type="ORF">HUJ06_030261</name>
</gene>
<keyword evidence="2" id="KW-1185">Reference proteome</keyword>
<sequence>MARSRLVHRRQYSHSGAAARVGGKETESVFRAAVANVHLALVPLALEDRRMAGFIESPWAAGLVCEEQPRSIGEPCGAQALIPDSTIWGHLRFVAASRKSRLSLNVVRKKLRRMVYGQCCSGKYDVSLLRRSQ</sequence>
<dbReference type="AlphaFoldDB" id="A0A822Y9L8"/>
<evidence type="ECO:0000313" key="2">
    <source>
        <dbReference type="Proteomes" id="UP000607653"/>
    </source>
</evidence>
<proteinExistence type="predicted"/>
<evidence type="ECO:0000313" key="1">
    <source>
        <dbReference type="EMBL" id="DAD28793.1"/>
    </source>
</evidence>